<evidence type="ECO:0000313" key="3">
    <source>
        <dbReference type="EMBL" id="CRK29364.1"/>
    </source>
</evidence>
<keyword evidence="2" id="KW-1133">Transmembrane helix</keyword>
<keyword evidence="2" id="KW-0472">Membrane</keyword>
<dbReference type="InterPro" id="IPR021833">
    <property type="entry name" value="DUF3425"/>
</dbReference>
<dbReference type="AlphaFoldDB" id="A0A0G4M524"/>
<keyword evidence="2" id="KW-0812">Transmembrane</keyword>
<sequence>MDERKQNHPASSLSASSPSFSWANERPSNTPQITTSDLAVFGALLLLQSLTSYSLFAIYRGYEGWGQTKGVDRAWIVLGGVQSVVSVVLIGSFVRLVFARWRNRIEHGYTLDQDTNVDARHEDSRFRRRLACRRLPLAVHNARDADVVVGRLPASLRPTVLQLAVDHHPWIDLFPCPRMRDNSLRTIQVHGENAVDEDELCRDYADTAGAKKGLEDGASAIVWSDPWSPHGWELTAGFEKKRPWLLQGCVELQAGMNAWRTRRGLERLRFLGC</sequence>
<feature type="compositionally biased region" description="Low complexity" evidence="1">
    <location>
        <begin position="9"/>
        <end position="21"/>
    </location>
</feature>
<accession>A0A0G4M524</accession>
<reference evidence="4" key="1">
    <citation type="submission" date="2015-05" db="EMBL/GenBank/DDBJ databases">
        <authorList>
            <person name="Fogelqvist Johan"/>
        </authorList>
    </citation>
    <scope>NUCLEOTIDE SEQUENCE [LARGE SCALE GENOMIC DNA]</scope>
</reference>
<proteinExistence type="predicted"/>
<name>A0A0G4M524_VERLO</name>
<dbReference type="PANTHER" id="PTHR38116">
    <property type="entry name" value="CHROMOSOME 7, WHOLE GENOME SHOTGUN SEQUENCE"/>
    <property type="match status" value="1"/>
</dbReference>
<protein>
    <submittedName>
        <fullName evidence="3">Uncharacterized protein</fullName>
    </submittedName>
</protein>
<feature type="transmembrane region" description="Helical" evidence="2">
    <location>
        <begin position="74"/>
        <end position="98"/>
    </location>
</feature>
<dbReference type="EMBL" id="CVQI01022112">
    <property type="protein sequence ID" value="CRK29364.1"/>
    <property type="molecule type" value="Genomic_DNA"/>
</dbReference>
<feature type="transmembrane region" description="Helical" evidence="2">
    <location>
        <begin position="38"/>
        <end position="62"/>
    </location>
</feature>
<feature type="region of interest" description="Disordered" evidence="1">
    <location>
        <begin position="1"/>
        <end position="28"/>
    </location>
</feature>
<organism evidence="3 4">
    <name type="scientific">Verticillium longisporum</name>
    <name type="common">Verticillium dahliae var. longisporum</name>
    <dbReference type="NCBI Taxonomy" id="100787"/>
    <lineage>
        <taxon>Eukaryota</taxon>
        <taxon>Fungi</taxon>
        <taxon>Dikarya</taxon>
        <taxon>Ascomycota</taxon>
        <taxon>Pezizomycotina</taxon>
        <taxon>Sordariomycetes</taxon>
        <taxon>Hypocreomycetidae</taxon>
        <taxon>Glomerellales</taxon>
        <taxon>Plectosphaerellaceae</taxon>
        <taxon>Verticillium</taxon>
    </lineage>
</organism>
<evidence type="ECO:0000256" key="1">
    <source>
        <dbReference type="SAM" id="MobiDB-lite"/>
    </source>
</evidence>
<dbReference type="Proteomes" id="UP000045706">
    <property type="component" value="Unassembled WGS sequence"/>
</dbReference>
<evidence type="ECO:0000256" key="2">
    <source>
        <dbReference type="SAM" id="Phobius"/>
    </source>
</evidence>
<evidence type="ECO:0000313" key="4">
    <source>
        <dbReference type="Proteomes" id="UP000045706"/>
    </source>
</evidence>
<dbReference type="Pfam" id="PF11905">
    <property type="entry name" value="DUF3425"/>
    <property type="match status" value="1"/>
</dbReference>
<dbReference type="PANTHER" id="PTHR38116:SF1">
    <property type="entry name" value="BZIP DOMAIN-CONTAINING PROTEIN"/>
    <property type="match status" value="1"/>
</dbReference>
<gene>
    <name evidence="3" type="ORF">BN1723_014282</name>
</gene>